<evidence type="ECO:0000313" key="2">
    <source>
        <dbReference type="Proteomes" id="UP000006362"/>
    </source>
</evidence>
<name>E8T6R6_THEA1</name>
<dbReference type="EMBL" id="CP002445">
    <property type="protein sequence ID" value="ADU97739.1"/>
    <property type="molecule type" value="Genomic_DNA"/>
</dbReference>
<organism evidence="1 2">
    <name type="scientific">Thermovibrio ammonificans (strain DSM 15698 / JCM 12110 / HB-1)</name>
    <dbReference type="NCBI Taxonomy" id="648996"/>
    <lineage>
        <taxon>Bacteria</taxon>
        <taxon>Pseudomonadati</taxon>
        <taxon>Aquificota</taxon>
        <taxon>Aquificia</taxon>
        <taxon>Desulfurobacteriales</taxon>
        <taxon>Desulfurobacteriaceae</taxon>
        <taxon>Thermovibrio</taxon>
    </lineage>
</organism>
<dbReference type="RefSeq" id="WP_013524943.1">
    <property type="nucleotide sequence ID" value="NC_014917.1"/>
</dbReference>
<gene>
    <name evidence="1" type="ordered locus">Theam_1783</name>
</gene>
<protein>
    <recommendedName>
        <fullName evidence="3">Lipoprotein</fullName>
    </recommendedName>
</protein>
<geneLocation type="plasmid" evidence="1 2">
    <name>pTHEAM01</name>
</geneLocation>
<dbReference type="PROSITE" id="PS51257">
    <property type="entry name" value="PROKAR_LIPOPROTEIN"/>
    <property type="match status" value="1"/>
</dbReference>
<reference evidence="1" key="1">
    <citation type="submission" date="2011-01" db="EMBL/GenBank/DDBJ databases">
        <title>Complete sequence of plasmid of Thermovibrio ammonificans HB-1.</title>
        <authorList>
            <consortium name="US DOE Joint Genome Institute"/>
            <person name="Lucas S."/>
            <person name="Copeland A."/>
            <person name="Lapidus A."/>
            <person name="Cheng J.-F."/>
            <person name="Goodwin L."/>
            <person name="Pitluck S."/>
            <person name="Davenport K."/>
            <person name="Detter J.C."/>
            <person name="Han C."/>
            <person name="Tapia R."/>
            <person name="Land M."/>
            <person name="Hauser L."/>
            <person name="Kyrpides N."/>
            <person name="Ivanova N."/>
            <person name="Ovchinnikova G."/>
            <person name="Vetriani C."/>
            <person name="Woyke T."/>
        </authorList>
    </citation>
    <scope>NUCLEOTIDE SEQUENCE [LARGE SCALE GENOMIC DNA]</scope>
    <source>
        <strain evidence="1">HB-1</strain>
        <plasmid evidence="1">pTHEAM01</plasmid>
    </source>
</reference>
<keyword evidence="1" id="KW-0614">Plasmid</keyword>
<dbReference type="Proteomes" id="UP000006362">
    <property type="component" value="Plasmid pTHEAM01"/>
</dbReference>
<evidence type="ECO:0000313" key="1">
    <source>
        <dbReference type="EMBL" id="ADU97739.1"/>
    </source>
</evidence>
<proteinExistence type="predicted"/>
<dbReference type="AlphaFoldDB" id="E8T6R6"/>
<dbReference type="HOGENOM" id="CLU_2290342_0_0_0"/>
<dbReference type="KEGG" id="tam:Theam_1783"/>
<evidence type="ECO:0008006" key="3">
    <source>
        <dbReference type="Google" id="ProtNLM"/>
    </source>
</evidence>
<keyword evidence="2" id="KW-1185">Reference proteome</keyword>
<sequence>MKKLMGVVVMCGALLFSCGQEKVVYKPPTDRQLVERLVKQGIDPCRVYPCTYAGKTAVEIVNVPAQDKGDFIIYPHKEAVIVKPIDAVPPLEKVKEGRCRR</sequence>
<accession>E8T6R6</accession>